<comment type="subcellular location">
    <subcellularLocation>
        <location evidence="1">Cleavage furrow</location>
    </subcellularLocation>
</comment>
<evidence type="ECO:0000256" key="1">
    <source>
        <dbReference type="ARBA" id="ARBA00004626"/>
    </source>
</evidence>
<dbReference type="eggNOG" id="KOG2655">
    <property type="taxonomic scope" value="Eukaryota"/>
</dbReference>
<dbReference type="Gene3D" id="3.40.50.300">
    <property type="entry name" value="P-loop containing nucleotide triphosphate hydrolases"/>
    <property type="match status" value="1"/>
</dbReference>
<dbReference type="AlphaFoldDB" id="A0A1X7U6E5"/>
<dbReference type="Proteomes" id="UP000007879">
    <property type="component" value="Unassembled WGS sequence"/>
</dbReference>
<organism evidence="9">
    <name type="scientific">Amphimedon queenslandica</name>
    <name type="common">Sponge</name>
    <dbReference type="NCBI Taxonomy" id="400682"/>
    <lineage>
        <taxon>Eukaryota</taxon>
        <taxon>Metazoa</taxon>
        <taxon>Porifera</taxon>
        <taxon>Demospongiae</taxon>
        <taxon>Heteroscleromorpha</taxon>
        <taxon>Haplosclerida</taxon>
        <taxon>Niphatidae</taxon>
        <taxon>Amphimedon</taxon>
    </lineage>
</organism>
<proteinExistence type="inferred from homology"/>
<dbReference type="STRING" id="400682.A0A1X7U6E5"/>
<dbReference type="FunCoup" id="A0A1X7U6E5">
    <property type="interactions" value="260"/>
</dbReference>
<dbReference type="InterPro" id="IPR016491">
    <property type="entry name" value="Septin"/>
</dbReference>
<dbReference type="CDD" id="cd01850">
    <property type="entry name" value="CDC_Septin"/>
    <property type="match status" value="1"/>
</dbReference>
<gene>
    <name evidence="9" type="primary">100641774</name>
</gene>
<dbReference type="EnsemblMetazoa" id="Aqu2.1.23238_001">
    <property type="protein sequence ID" value="Aqu2.1.23238_001"/>
    <property type="gene ID" value="Aqu2.1.23238"/>
</dbReference>
<dbReference type="GO" id="GO:0032154">
    <property type="term" value="C:cleavage furrow"/>
    <property type="evidence" value="ECO:0007669"/>
    <property type="project" value="UniProtKB-SubCell"/>
</dbReference>
<sequence length="347" mass="39198">MSRHLGFHNLPYMAHRKSMKKGFRFTLMVVGESGLGKSTLIQSLFGNSIATSSAASHSIQPTTTIETVTADIEPFDDPRGVKMKLTVVDTPGFGESIDSSNCWQPIVDFINQKYDQYYEDESGFNRPNIEDNRVHCCLYFINPSCHQLKPLDIKCMQELHKLVNVVPVIAKADTLTDIEKKKLKTRLLNEINENGIQIYTGQIEEEEDSPEIFEIMNAIPMAVVGSTEYHRLAGEKVRGRSYPWGLVQVENKDHCDFLLLKSMLINTHMQDLKDCTQDIHYENFRKKKLKQEHSDLQQFIGVTSGGGAGGGDAMLLAKEREIEEMKRQMAMLQAQLQRGGAGNPRVM</sequence>
<keyword evidence="5 7" id="KW-0342">GTP-binding</keyword>
<dbReference type="GO" id="GO:0005525">
    <property type="term" value="F:GTP binding"/>
    <property type="evidence" value="ECO:0007669"/>
    <property type="project" value="UniProtKB-KW"/>
</dbReference>
<dbReference type="GO" id="GO:0051301">
    <property type="term" value="P:cell division"/>
    <property type="evidence" value="ECO:0007669"/>
    <property type="project" value="UniProtKB-KW"/>
</dbReference>
<comment type="similarity">
    <text evidence="7">Belongs to the TRAFAC class TrmE-Era-EngA-EngB-Septin-like GTPase superfamily. Septin GTPase family.</text>
</comment>
<keyword evidence="4" id="KW-0175">Coiled coil</keyword>
<evidence type="ECO:0000313" key="10">
    <source>
        <dbReference type="Proteomes" id="UP000007879"/>
    </source>
</evidence>
<dbReference type="FunFam" id="3.40.50.300:FF:000162">
    <property type="entry name" value="septin-7 isoform X1"/>
    <property type="match status" value="1"/>
</dbReference>
<keyword evidence="10" id="KW-1185">Reference proteome</keyword>
<reference evidence="10" key="1">
    <citation type="journal article" date="2010" name="Nature">
        <title>The Amphimedon queenslandica genome and the evolution of animal complexity.</title>
        <authorList>
            <person name="Srivastava M."/>
            <person name="Simakov O."/>
            <person name="Chapman J."/>
            <person name="Fahey B."/>
            <person name="Gauthier M.E."/>
            <person name="Mitros T."/>
            <person name="Richards G.S."/>
            <person name="Conaco C."/>
            <person name="Dacre M."/>
            <person name="Hellsten U."/>
            <person name="Larroux C."/>
            <person name="Putnam N.H."/>
            <person name="Stanke M."/>
            <person name="Adamska M."/>
            <person name="Darling A."/>
            <person name="Degnan S.M."/>
            <person name="Oakley T.H."/>
            <person name="Plachetzki D.C."/>
            <person name="Zhai Y."/>
            <person name="Adamski M."/>
            <person name="Calcino A."/>
            <person name="Cummins S.F."/>
            <person name="Goodstein D.M."/>
            <person name="Harris C."/>
            <person name="Jackson D.J."/>
            <person name="Leys S.P."/>
            <person name="Shu S."/>
            <person name="Woodcroft B.J."/>
            <person name="Vervoort M."/>
            <person name="Kosik K.S."/>
            <person name="Manning G."/>
            <person name="Degnan B.M."/>
            <person name="Rokhsar D.S."/>
        </authorList>
    </citation>
    <scope>NUCLEOTIDE SEQUENCE [LARGE SCALE GENOMIC DNA]</scope>
</reference>
<keyword evidence="2" id="KW-0132">Cell division</keyword>
<dbReference type="InParanoid" id="A0A1X7U6E5"/>
<dbReference type="OrthoDB" id="416553at2759"/>
<dbReference type="GO" id="GO:0005856">
    <property type="term" value="C:cytoskeleton"/>
    <property type="evidence" value="ECO:0007669"/>
    <property type="project" value="UniProtKB-ARBA"/>
</dbReference>
<protein>
    <recommendedName>
        <fullName evidence="8">Septin-type G domain-containing protein</fullName>
    </recommendedName>
</protein>
<dbReference type="PROSITE" id="PS51719">
    <property type="entry name" value="G_SEPTIN"/>
    <property type="match status" value="1"/>
</dbReference>
<accession>A0A1X7U6E5</accession>
<evidence type="ECO:0000259" key="8">
    <source>
        <dbReference type="PROSITE" id="PS51719"/>
    </source>
</evidence>
<dbReference type="KEGG" id="aqu:100641774"/>
<evidence type="ECO:0000256" key="7">
    <source>
        <dbReference type="RuleBase" id="RU004560"/>
    </source>
</evidence>
<evidence type="ECO:0000256" key="2">
    <source>
        <dbReference type="ARBA" id="ARBA00022618"/>
    </source>
</evidence>
<name>A0A1X7U6E5_AMPQE</name>
<evidence type="ECO:0000313" key="9">
    <source>
        <dbReference type="EnsemblMetazoa" id="Aqu2.1.23238_001"/>
    </source>
</evidence>
<dbReference type="PIRSF" id="PIRSF006698">
    <property type="entry name" value="Septin"/>
    <property type="match status" value="1"/>
</dbReference>
<keyword evidence="3 7" id="KW-0547">Nucleotide-binding</keyword>
<dbReference type="InterPro" id="IPR027417">
    <property type="entry name" value="P-loop_NTPase"/>
</dbReference>
<feature type="domain" description="Septin-type G" evidence="8">
    <location>
        <begin position="21"/>
        <end position="291"/>
    </location>
</feature>
<evidence type="ECO:0000256" key="3">
    <source>
        <dbReference type="ARBA" id="ARBA00022741"/>
    </source>
</evidence>
<dbReference type="InterPro" id="IPR030379">
    <property type="entry name" value="G_SEPTIN_dom"/>
</dbReference>
<dbReference type="Pfam" id="PF00735">
    <property type="entry name" value="Septin"/>
    <property type="match status" value="1"/>
</dbReference>
<dbReference type="EnsemblMetazoa" id="XM_003388858.3">
    <property type="protein sequence ID" value="XP_003388906.1"/>
    <property type="gene ID" value="LOC100641774"/>
</dbReference>
<reference evidence="9" key="2">
    <citation type="submission" date="2017-05" db="UniProtKB">
        <authorList>
            <consortium name="EnsemblMetazoa"/>
        </authorList>
    </citation>
    <scope>IDENTIFICATION</scope>
</reference>
<dbReference type="SUPFAM" id="SSF52540">
    <property type="entry name" value="P-loop containing nucleoside triphosphate hydrolases"/>
    <property type="match status" value="1"/>
</dbReference>
<evidence type="ECO:0000256" key="4">
    <source>
        <dbReference type="ARBA" id="ARBA00023054"/>
    </source>
</evidence>
<dbReference type="PANTHER" id="PTHR18884">
    <property type="entry name" value="SEPTIN"/>
    <property type="match status" value="1"/>
</dbReference>
<evidence type="ECO:0000256" key="6">
    <source>
        <dbReference type="ARBA" id="ARBA00023306"/>
    </source>
</evidence>
<keyword evidence="6" id="KW-0131">Cell cycle</keyword>
<evidence type="ECO:0000256" key="5">
    <source>
        <dbReference type="ARBA" id="ARBA00023134"/>
    </source>
</evidence>